<dbReference type="EMBL" id="AWQS01000416">
    <property type="protein sequence ID" value="EWT03869.1"/>
    <property type="molecule type" value="Genomic_DNA"/>
</dbReference>
<dbReference type="InterPro" id="IPR036390">
    <property type="entry name" value="WH_DNA-bd_sf"/>
</dbReference>
<evidence type="ECO:0000313" key="3">
    <source>
        <dbReference type="Proteomes" id="UP000019494"/>
    </source>
</evidence>
<gene>
    <name evidence="2" type="ORF">N864_17545</name>
</gene>
<name>W9GIZ6_9MICO</name>
<evidence type="ECO:0000256" key="1">
    <source>
        <dbReference type="SAM" id="MobiDB-lite"/>
    </source>
</evidence>
<protein>
    <submittedName>
        <fullName evidence="2">Uncharacterized protein</fullName>
    </submittedName>
</protein>
<feature type="non-terminal residue" evidence="2">
    <location>
        <position position="1"/>
    </location>
</feature>
<reference evidence="3" key="1">
    <citation type="submission" date="2013-08" db="EMBL/GenBank/DDBJ databases">
        <title>Intrasporangium oryzae NRRL B-24470.</title>
        <authorList>
            <person name="Liu H."/>
            <person name="Wang G."/>
        </authorList>
    </citation>
    <scope>NUCLEOTIDE SEQUENCE [LARGE SCALE GENOMIC DNA]</scope>
    <source>
        <strain evidence="3">Q5-1</strain>
    </source>
</reference>
<dbReference type="Gene3D" id="1.10.10.10">
    <property type="entry name" value="Winged helix-like DNA-binding domain superfamily/Winged helix DNA-binding domain"/>
    <property type="match status" value="1"/>
</dbReference>
<dbReference type="InterPro" id="IPR036388">
    <property type="entry name" value="WH-like_DNA-bd_sf"/>
</dbReference>
<dbReference type="RefSeq" id="WP_081794119.1">
    <property type="nucleotide sequence ID" value="NZ_AWQS01000416.1"/>
</dbReference>
<feature type="region of interest" description="Disordered" evidence="1">
    <location>
        <begin position="96"/>
        <end position="117"/>
    </location>
</feature>
<sequence length="117" mass="12653">SVATDERVQAYSKMVFGQTHRLAVMLGVGRSDGIVSAGELAEALGFKAQSSIQDPLRDLERSGLISRLPKVGPKVFYRRNESLAWEWAEELLRRATSGASTAVAPGSPVQGLRDGRL</sequence>
<dbReference type="SUPFAM" id="SSF46785">
    <property type="entry name" value="Winged helix' DNA-binding domain"/>
    <property type="match status" value="1"/>
</dbReference>
<comment type="caution">
    <text evidence="2">The sequence shown here is derived from an EMBL/GenBank/DDBJ whole genome shotgun (WGS) entry which is preliminary data.</text>
</comment>
<evidence type="ECO:0000313" key="2">
    <source>
        <dbReference type="EMBL" id="EWT03869.1"/>
    </source>
</evidence>
<organism evidence="2 3">
    <name type="scientific">Intrasporangium chromatireducens Q5-1</name>
    <dbReference type="NCBI Taxonomy" id="584657"/>
    <lineage>
        <taxon>Bacteria</taxon>
        <taxon>Bacillati</taxon>
        <taxon>Actinomycetota</taxon>
        <taxon>Actinomycetes</taxon>
        <taxon>Micrococcales</taxon>
        <taxon>Intrasporangiaceae</taxon>
        <taxon>Intrasporangium</taxon>
    </lineage>
</organism>
<proteinExistence type="predicted"/>
<keyword evidence="3" id="KW-1185">Reference proteome</keyword>
<dbReference type="AlphaFoldDB" id="W9GIZ6"/>
<dbReference type="Proteomes" id="UP000019494">
    <property type="component" value="Unassembled WGS sequence"/>
</dbReference>
<accession>W9GIZ6</accession>